<protein>
    <submittedName>
        <fullName evidence="4">Methlytransferase, UbiE/COQ5 family protein</fullName>
    </submittedName>
</protein>
<keyword evidence="5" id="KW-1185">Reference proteome</keyword>
<dbReference type="Gene3D" id="3.40.50.150">
    <property type="entry name" value="Vaccinia Virus protein VP39"/>
    <property type="match status" value="1"/>
</dbReference>
<feature type="domain" description="Methyltransferase" evidence="3">
    <location>
        <begin position="116"/>
        <end position="212"/>
    </location>
</feature>
<dbReference type="PANTHER" id="PTHR43861">
    <property type="entry name" value="TRANS-ACONITATE 2-METHYLTRANSFERASE-RELATED"/>
    <property type="match status" value="1"/>
</dbReference>
<keyword evidence="2 4" id="KW-0808">Transferase</keyword>
<evidence type="ECO:0000313" key="4">
    <source>
        <dbReference type="EMBL" id="EDM74451.1"/>
    </source>
</evidence>
<dbReference type="RefSeq" id="WP_006976400.1">
    <property type="nucleotide sequence ID" value="NZ_ABCS01000130.1"/>
</dbReference>
<dbReference type="AlphaFoldDB" id="A6GI64"/>
<dbReference type="SUPFAM" id="SSF53335">
    <property type="entry name" value="S-adenosyl-L-methionine-dependent methyltransferases"/>
    <property type="match status" value="1"/>
</dbReference>
<dbReference type="STRING" id="391625.PPSIR1_10465"/>
<accession>A6GI64</accession>
<evidence type="ECO:0000256" key="2">
    <source>
        <dbReference type="ARBA" id="ARBA00022679"/>
    </source>
</evidence>
<evidence type="ECO:0000259" key="3">
    <source>
        <dbReference type="Pfam" id="PF13649"/>
    </source>
</evidence>
<dbReference type="EMBL" id="ABCS01000130">
    <property type="protein sequence ID" value="EDM74451.1"/>
    <property type="molecule type" value="Genomic_DNA"/>
</dbReference>
<reference evidence="4 5" key="1">
    <citation type="submission" date="2007-06" db="EMBL/GenBank/DDBJ databases">
        <authorList>
            <person name="Shimkets L."/>
            <person name="Ferriera S."/>
            <person name="Johnson J."/>
            <person name="Kravitz S."/>
            <person name="Beeson K."/>
            <person name="Sutton G."/>
            <person name="Rogers Y.-H."/>
            <person name="Friedman R."/>
            <person name="Frazier M."/>
            <person name="Venter J.C."/>
        </authorList>
    </citation>
    <scope>NUCLEOTIDE SEQUENCE [LARGE SCALE GENOMIC DNA]</scope>
    <source>
        <strain evidence="4 5">SIR-1</strain>
    </source>
</reference>
<keyword evidence="1" id="KW-0489">Methyltransferase</keyword>
<dbReference type="OrthoDB" id="9765084at2"/>
<comment type="caution">
    <text evidence="4">The sequence shown here is derived from an EMBL/GenBank/DDBJ whole genome shotgun (WGS) entry which is preliminary data.</text>
</comment>
<organism evidence="4 5">
    <name type="scientific">Plesiocystis pacifica SIR-1</name>
    <dbReference type="NCBI Taxonomy" id="391625"/>
    <lineage>
        <taxon>Bacteria</taxon>
        <taxon>Pseudomonadati</taxon>
        <taxon>Myxococcota</taxon>
        <taxon>Polyangia</taxon>
        <taxon>Nannocystales</taxon>
        <taxon>Nannocystaceae</taxon>
        <taxon>Plesiocystis</taxon>
    </lineage>
</organism>
<proteinExistence type="predicted"/>
<sequence length="280" mass="29643">MNSAQLALGPVLAAQLWNWSLFVFAPAIQLKRAGLYRPTTLGPSPTAAPLPALAPDLSGAHDAPVFLDETPEIYASVEGFDVCAELYDGAVRPFSDPIRKELLELMRPHLSQGSRVLDPSSGTGSLAVELAGELPEGELVAADLSRAMVERTAAAAAAAGRTNMAFFQADVAAMPEAFTGYFDAVMSCLSFHHYPDGPAAAASFRKALRPGGKAFIADGGPKWFVDIARDISRIADPGFVQHRTGEEFSELLLGAGFSEVYWEEALPGIGFTIASTRTSG</sequence>
<dbReference type="Pfam" id="PF13649">
    <property type="entry name" value="Methyltransf_25"/>
    <property type="match status" value="1"/>
</dbReference>
<dbReference type="InterPro" id="IPR041698">
    <property type="entry name" value="Methyltransf_25"/>
</dbReference>
<dbReference type="CDD" id="cd02440">
    <property type="entry name" value="AdoMet_MTases"/>
    <property type="match status" value="1"/>
</dbReference>
<dbReference type="InterPro" id="IPR029063">
    <property type="entry name" value="SAM-dependent_MTases_sf"/>
</dbReference>
<evidence type="ECO:0000313" key="5">
    <source>
        <dbReference type="Proteomes" id="UP000005801"/>
    </source>
</evidence>
<gene>
    <name evidence="4" type="ORF">PPSIR1_10465</name>
</gene>
<dbReference type="Proteomes" id="UP000005801">
    <property type="component" value="Unassembled WGS sequence"/>
</dbReference>
<dbReference type="GO" id="GO:0008168">
    <property type="term" value="F:methyltransferase activity"/>
    <property type="evidence" value="ECO:0007669"/>
    <property type="project" value="UniProtKB-KW"/>
</dbReference>
<dbReference type="GO" id="GO:0032259">
    <property type="term" value="P:methylation"/>
    <property type="evidence" value="ECO:0007669"/>
    <property type="project" value="UniProtKB-KW"/>
</dbReference>
<evidence type="ECO:0000256" key="1">
    <source>
        <dbReference type="ARBA" id="ARBA00022603"/>
    </source>
</evidence>
<dbReference type="PANTHER" id="PTHR43861:SF1">
    <property type="entry name" value="TRANS-ACONITATE 2-METHYLTRANSFERASE"/>
    <property type="match status" value="1"/>
</dbReference>
<name>A6GI64_9BACT</name>
<dbReference type="eggNOG" id="COG2226">
    <property type="taxonomic scope" value="Bacteria"/>
</dbReference>